<sequence>MARVLVTGMSGAGKTTLLGELSRRGHRTVDTDYEGWTSPDGTWDEARMAALLAERAGVVVSGTVANQGRFYGRFDHVVLLSAPLSVLLDRVATRPDNPYGRTAGQRAEIERYVAEVEPLLRRGATVELDGRRPVAELADAVEKLLTGGRRRRRTLPEPG</sequence>
<proteinExistence type="predicted"/>
<dbReference type="SUPFAM" id="SSF52540">
    <property type="entry name" value="P-loop containing nucleoside triphosphate hydrolases"/>
    <property type="match status" value="1"/>
</dbReference>
<dbReference type="InterPro" id="IPR027417">
    <property type="entry name" value="P-loop_NTPase"/>
</dbReference>
<protein>
    <submittedName>
        <fullName evidence="1">Shikimate kinase</fullName>
    </submittedName>
</protein>
<organism evidence="1 2">
    <name type="scientific">Actinoplanes digitatis</name>
    <dbReference type="NCBI Taxonomy" id="1868"/>
    <lineage>
        <taxon>Bacteria</taxon>
        <taxon>Bacillati</taxon>
        <taxon>Actinomycetota</taxon>
        <taxon>Actinomycetes</taxon>
        <taxon>Micromonosporales</taxon>
        <taxon>Micromonosporaceae</taxon>
        <taxon>Actinoplanes</taxon>
    </lineage>
</organism>
<reference evidence="1 2" key="1">
    <citation type="submission" date="2020-08" db="EMBL/GenBank/DDBJ databases">
        <title>Sequencing the genomes of 1000 actinobacteria strains.</title>
        <authorList>
            <person name="Klenk H.-P."/>
        </authorList>
    </citation>
    <scope>NUCLEOTIDE SEQUENCE [LARGE SCALE GENOMIC DNA]</scope>
    <source>
        <strain evidence="1 2">DSM 43149</strain>
    </source>
</reference>
<accession>A0A7W7HWE5</accession>
<dbReference type="Proteomes" id="UP000578112">
    <property type="component" value="Unassembled WGS sequence"/>
</dbReference>
<keyword evidence="1" id="KW-0808">Transferase</keyword>
<name>A0A7W7HWE5_9ACTN</name>
<keyword evidence="1" id="KW-0418">Kinase</keyword>
<dbReference type="AlphaFoldDB" id="A0A7W7HWE5"/>
<evidence type="ECO:0000313" key="1">
    <source>
        <dbReference type="EMBL" id="MBB4761958.1"/>
    </source>
</evidence>
<dbReference type="EMBL" id="JACHNH010000001">
    <property type="protein sequence ID" value="MBB4761958.1"/>
    <property type="molecule type" value="Genomic_DNA"/>
</dbReference>
<gene>
    <name evidence="1" type="ORF">BJ971_002514</name>
</gene>
<dbReference type="Gene3D" id="3.40.50.300">
    <property type="entry name" value="P-loop containing nucleotide triphosphate hydrolases"/>
    <property type="match status" value="1"/>
</dbReference>
<comment type="caution">
    <text evidence="1">The sequence shown here is derived from an EMBL/GenBank/DDBJ whole genome shotgun (WGS) entry which is preliminary data.</text>
</comment>
<dbReference type="GO" id="GO:0016301">
    <property type="term" value="F:kinase activity"/>
    <property type="evidence" value="ECO:0007669"/>
    <property type="project" value="UniProtKB-KW"/>
</dbReference>
<evidence type="ECO:0000313" key="2">
    <source>
        <dbReference type="Proteomes" id="UP000578112"/>
    </source>
</evidence>
<dbReference type="Pfam" id="PF13238">
    <property type="entry name" value="AAA_18"/>
    <property type="match status" value="1"/>
</dbReference>
<keyword evidence="2" id="KW-1185">Reference proteome</keyword>
<dbReference type="RefSeq" id="WP_184992714.1">
    <property type="nucleotide sequence ID" value="NZ_BOMK01000002.1"/>
</dbReference>